<evidence type="ECO:0000256" key="2">
    <source>
        <dbReference type="ARBA" id="ARBA00022692"/>
    </source>
</evidence>
<evidence type="ECO:0000256" key="5">
    <source>
        <dbReference type="SAM" id="MobiDB-lite"/>
    </source>
</evidence>
<feature type="transmembrane region" description="Helical" evidence="6">
    <location>
        <begin position="401"/>
        <end position="421"/>
    </location>
</feature>
<feature type="transmembrane region" description="Helical" evidence="6">
    <location>
        <begin position="304"/>
        <end position="326"/>
    </location>
</feature>
<feature type="compositionally biased region" description="Low complexity" evidence="5">
    <location>
        <begin position="17"/>
        <end position="45"/>
    </location>
</feature>
<dbReference type="InterPro" id="IPR011701">
    <property type="entry name" value="MFS"/>
</dbReference>
<feature type="domain" description="Major facilitator superfamily (MFS) profile" evidence="7">
    <location>
        <begin position="53"/>
        <end position="525"/>
    </location>
</feature>
<dbReference type="Gene3D" id="1.20.1250.20">
    <property type="entry name" value="MFS general substrate transporter like domains"/>
    <property type="match status" value="1"/>
</dbReference>
<protein>
    <submittedName>
        <fullName evidence="8">Drug resistance transporter, EmrB/QacA subfamily</fullName>
    </submittedName>
</protein>
<reference evidence="8 9" key="1">
    <citation type="submission" date="2016-10" db="EMBL/GenBank/DDBJ databases">
        <authorList>
            <person name="de Groot N.N."/>
        </authorList>
    </citation>
    <scope>NUCLEOTIDE SEQUENCE [LARGE SCALE GENOMIC DNA]</scope>
    <source>
        <strain evidence="8 9">MON 2.2</strain>
    </source>
</reference>
<dbReference type="GO" id="GO:0005886">
    <property type="term" value="C:plasma membrane"/>
    <property type="evidence" value="ECO:0007669"/>
    <property type="project" value="UniProtKB-SubCell"/>
</dbReference>
<feature type="transmembrane region" description="Helical" evidence="6">
    <location>
        <begin position="492"/>
        <end position="520"/>
    </location>
</feature>
<feature type="transmembrane region" description="Helical" evidence="6">
    <location>
        <begin position="176"/>
        <end position="194"/>
    </location>
</feature>
<dbReference type="AlphaFoldDB" id="A0A1G6TKX8"/>
<dbReference type="SUPFAM" id="SSF103473">
    <property type="entry name" value="MFS general substrate transporter"/>
    <property type="match status" value="1"/>
</dbReference>
<dbReference type="STRING" id="675864.SAMN04489747_0631"/>
<feature type="transmembrane region" description="Helical" evidence="6">
    <location>
        <begin position="118"/>
        <end position="137"/>
    </location>
</feature>
<evidence type="ECO:0000256" key="1">
    <source>
        <dbReference type="ARBA" id="ARBA00004651"/>
    </source>
</evidence>
<sequence>MAARGYRPKVPPPPDDASPSAVAATAAAAGADPAGAEPTGAGSSPSRRRLLLVLSAPASALLLGELNQSVLATALPTVVGELEGLDRLLWVNTGYVLAGTVAMPVAGRLGDLLGRRPVFLVSVAVLLLGSVLGGLAPTMEWLIAARAVQGVGGGGLLVLVQALVADLVPVRRRAPVMSGVGAAFALGALLGPLLGGWLTETVGWRWAFWMNVPVGLFALVGSALLLPRGRPRRHGPLDVTGVVTLSLATTAAVLLVSGGTGGWAPGVVGLLLVAAVGGTVAFVLVERRATEPLIPLHLLTDRTVALAVAAGALVAVAMFGTISYLPTYLQMVGGLSPVRAGLVMLALVTGLGLATVVAAQVVARTGRARGLPVLGALLCATALALMAGLTPGSSLVLTGGYLFLLGVGIGCSWDVLVVLVQDAAPDREVGTVTAVNGFFREVGVLAGTAVVGSVFTARLQGQLAQRAPDVGAARLTPEQVAGLPPEVAGQVAAAYAGAFTPVFAGLVPVVLLGGVLLLMVRSGRLGATGRTGAPDRAAGRPADGSTR</sequence>
<evidence type="ECO:0000256" key="6">
    <source>
        <dbReference type="SAM" id="Phobius"/>
    </source>
</evidence>
<feature type="transmembrane region" description="Helical" evidence="6">
    <location>
        <begin position="371"/>
        <end position="389"/>
    </location>
</feature>
<dbReference type="InterPro" id="IPR036259">
    <property type="entry name" value="MFS_trans_sf"/>
</dbReference>
<dbReference type="Pfam" id="PF07690">
    <property type="entry name" value="MFS_1"/>
    <property type="match status" value="1"/>
</dbReference>
<keyword evidence="4 6" id="KW-0472">Membrane</keyword>
<dbReference type="Gene3D" id="1.20.1720.10">
    <property type="entry name" value="Multidrug resistance protein D"/>
    <property type="match status" value="1"/>
</dbReference>
<accession>A0A1G6TKX8</accession>
<keyword evidence="9" id="KW-1185">Reference proteome</keyword>
<evidence type="ECO:0000256" key="4">
    <source>
        <dbReference type="ARBA" id="ARBA00023136"/>
    </source>
</evidence>
<dbReference type="Proteomes" id="UP000198546">
    <property type="component" value="Chromosome i"/>
</dbReference>
<feature type="region of interest" description="Disordered" evidence="5">
    <location>
        <begin position="1"/>
        <end position="45"/>
    </location>
</feature>
<evidence type="ECO:0000259" key="7">
    <source>
        <dbReference type="PROSITE" id="PS50850"/>
    </source>
</evidence>
<gene>
    <name evidence="8" type="ORF">SAMN04489747_0631</name>
</gene>
<dbReference type="GO" id="GO:0022857">
    <property type="term" value="F:transmembrane transporter activity"/>
    <property type="evidence" value="ECO:0007669"/>
    <property type="project" value="InterPro"/>
</dbReference>
<feature type="transmembrane region" description="Helical" evidence="6">
    <location>
        <begin position="50"/>
        <end position="68"/>
    </location>
</feature>
<dbReference type="PROSITE" id="PS50850">
    <property type="entry name" value="MFS"/>
    <property type="match status" value="1"/>
</dbReference>
<evidence type="ECO:0000313" key="8">
    <source>
        <dbReference type="EMBL" id="SDD29067.1"/>
    </source>
</evidence>
<proteinExistence type="predicted"/>
<evidence type="ECO:0000313" key="9">
    <source>
        <dbReference type="Proteomes" id="UP000198546"/>
    </source>
</evidence>
<keyword evidence="3 6" id="KW-1133">Transmembrane helix</keyword>
<feature type="transmembrane region" description="Helical" evidence="6">
    <location>
        <begin position="88"/>
        <end position="106"/>
    </location>
</feature>
<dbReference type="PANTHER" id="PTHR23501">
    <property type="entry name" value="MAJOR FACILITATOR SUPERFAMILY"/>
    <property type="match status" value="1"/>
</dbReference>
<feature type="transmembrane region" description="Helical" evidence="6">
    <location>
        <begin position="206"/>
        <end position="227"/>
    </location>
</feature>
<feature type="transmembrane region" description="Helical" evidence="6">
    <location>
        <begin position="263"/>
        <end position="284"/>
    </location>
</feature>
<feature type="region of interest" description="Disordered" evidence="5">
    <location>
        <begin position="528"/>
        <end position="547"/>
    </location>
</feature>
<comment type="subcellular location">
    <subcellularLocation>
        <location evidence="1">Cell membrane</location>
        <topology evidence="1">Multi-pass membrane protein</topology>
    </subcellularLocation>
</comment>
<feature type="transmembrane region" description="Helical" evidence="6">
    <location>
        <begin position="143"/>
        <end position="164"/>
    </location>
</feature>
<dbReference type="InterPro" id="IPR020846">
    <property type="entry name" value="MFS_dom"/>
</dbReference>
<dbReference type="PANTHER" id="PTHR23501:SF197">
    <property type="entry name" value="COMD"/>
    <property type="match status" value="1"/>
</dbReference>
<feature type="transmembrane region" description="Helical" evidence="6">
    <location>
        <begin position="338"/>
        <end position="359"/>
    </location>
</feature>
<feature type="transmembrane region" description="Helical" evidence="6">
    <location>
        <begin position="442"/>
        <end position="459"/>
    </location>
</feature>
<organism evidence="8 9">
    <name type="scientific">Auraticoccus monumenti</name>
    <dbReference type="NCBI Taxonomy" id="675864"/>
    <lineage>
        <taxon>Bacteria</taxon>
        <taxon>Bacillati</taxon>
        <taxon>Actinomycetota</taxon>
        <taxon>Actinomycetes</taxon>
        <taxon>Propionibacteriales</taxon>
        <taxon>Propionibacteriaceae</taxon>
        <taxon>Auraticoccus</taxon>
    </lineage>
</organism>
<keyword evidence="2 6" id="KW-0812">Transmembrane</keyword>
<evidence type="ECO:0000256" key="3">
    <source>
        <dbReference type="ARBA" id="ARBA00022989"/>
    </source>
</evidence>
<dbReference type="EMBL" id="LT629688">
    <property type="protein sequence ID" value="SDD29067.1"/>
    <property type="molecule type" value="Genomic_DNA"/>
</dbReference>
<name>A0A1G6TKX8_9ACTN</name>
<feature type="transmembrane region" description="Helical" evidence="6">
    <location>
        <begin position="239"/>
        <end position="257"/>
    </location>
</feature>